<keyword evidence="12 17" id="KW-1133">Transmembrane helix</keyword>
<dbReference type="GO" id="GO:0004715">
    <property type="term" value="F:non-membrane spanning protein tyrosine kinase activity"/>
    <property type="evidence" value="ECO:0007669"/>
    <property type="project" value="UniProtKB-EC"/>
</dbReference>
<gene>
    <name evidence="21" type="ORF">DCC81_14220</name>
</gene>
<dbReference type="InterPro" id="IPR050445">
    <property type="entry name" value="Bact_polysacc_biosynth/exp"/>
</dbReference>
<dbReference type="EC" id="2.7.10.2" evidence="4"/>
<evidence type="ECO:0000256" key="2">
    <source>
        <dbReference type="ARBA" id="ARBA00007316"/>
    </source>
</evidence>
<feature type="transmembrane region" description="Helical" evidence="17">
    <location>
        <begin position="493"/>
        <end position="512"/>
    </location>
</feature>
<evidence type="ECO:0000256" key="6">
    <source>
        <dbReference type="ARBA" id="ARBA00022519"/>
    </source>
</evidence>
<keyword evidence="16" id="KW-0175">Coiled coil</keyword>
<dbReference type="Gene3D" id="3.40.50.300">
    <property type="entry name" value="P-loop containing nucleotide triphosphate hydrolases"/>
    <property type="match status" value="1"/>
</dbReference>
<dbReference type="InterPro" id="IPR027417">
    <property type="entry name" value="P-loop_NTPase"/>
</dbReference>
<evidence type="ECO:0000313" key="21">
    <source>
        <dbReference type="EMBL" id="PUZ25442.1"/>
    </source>
</evidence>
<evidence type="ECO:0000256" key="7">
    <source>
        <dbReference type="ARBA" id="ARBA00022679"/>
    </source>
</evidence>
<keyword evidence="5" id="KW-1003">Cell membrane</keyword>
<evidence type="ECO:0000313" key="22">
    <source>
        <dbReference type="Proteomes" id="UP000244450"/>
    </source>
</evidence>
<keyword evidence="8 17" id="KW-0812">Transmembrane</keyword>
<dbReference type="Pfam" id="PF13614">
    <property type="entry name" value="AAA_31"/>
    <property type="match status" value="1"/>
</dbReference>
<keyword evidence="9" id="KW-0547">Nucleotide-binding</keyword>
<keyword evidence="13 17" id="KW-0472">Membrane</keyword>
<evidence type="ECO:0000256" key="1">
    <source>
        <dbReference type="ARBA" id="ARBA00004429"/>
    </source>
</evidence>
<dbReference type="PANTHER" id="PTHR32309:SF13">
    <property type="entry name" value="FERRIC ENTEROBACTIN TRANSPORT PROTEIN FEPE"/>
    <property type="match status" value="1"/>
</dbReference>
<sequence>MIRRFMSQDTATKNRNAAIDLNDLLHKMIFHWPLYLLAIALAVGGTLLYLKYKKPMYMSDAKLYLKDEKKGPNEEMDALKSLSLFNSSKNMENEMEVIKSPILLQQVLGKNNLNIRYYIKGAVQNQEVYNHAPLTIQVLSNNLQVGNYLFDVTPENGLLAVKQVHDHTGGNAQFTVKPGEAFSVGKDKFSITGSGPLPAGTIRIRVDSVMELANDKIEDIGTALVNRDATVVEVSYKDPVPERAAFFLNALLDEYNDYTLDDKNRGSLKTIQFLGVRIDSLREELGLLEKQEENFKVQRGITDIDASSKLALEQVKEADLQLNEANLQLSVFDQVEAYVNDPTSNYPFAPVGNVDQTLTAMINRYEEALKEKARLSLTLKPTSIMLQNLDAQITDTRKTIRDYIAGYRRNAGVVQKQTQEKVNQIQGKIANIPTYAREYINIKRQQGVKESLYLYLLKKKEEAAVAYASNVVDNKIIAPAFVPEKPISPNKTLAFVGFIGAGLVLASSYVYLKYFLNPRVLNKKEIEAVFDLPVIAEIYQQEAKGSGDLSLKNGSLLVEQLFSMRTNLKFLLTAQTGPTTILLTSSISGEGKTFLSAHLGNALTVNNKKVVLVELDLRKPKLSRFLGFDHNNGVTDYIIGNKTVDEIIKKVPGSEGLYLVSAGPIPPNPIELIEGQRMAALLDKLKAQFDYVIIDTSPIGIVSDAKSLAAQVDCALFVVRYNFTLKSKLLPVSESVKKGVFKKIGIVFNGIEQHTFYPYYYYDHYSYGENKKNNVTWLSLVRKMKQRIA</sequence>
<dbReference type="Proteomes" id="UP000244450">
    <property type="component" value="Unassembled WGS sequence"/>
</dbReference>
<comment type="catalytic activity">
    <reaction evidence="15">
        <text>L-tyrosyl-[protein] + ATP = O-phospho-L-tyrosyl-[protein] + ADP + H(+)</text>
        <dbReference type="Rhea" id="RHEA:10596"/>
        <dbReference type="Rhea" id="RHEA-COMP:10136"/>
        <dbReference type="Rhea" id="RHEA-COMP:20101"/>
        <dbReference type="ChEBI" id="CHEBI:15378"/>
        <dbReference type="ChEBI" id="CHEBI:30616"/>
        <dbReference type="ChEBI" id="CHEBI:46858"/>
        <dbReference type="ChEBI" id="CHEBI:61978"/>
        <dbReference type="ChEBI" id="CHEBI:456216"/>
        <dbReference type="EC" id="2.7.10.2"/>
    </reaction>
</comment>
<dbReference type="GO" id="GO:0005886">
    <property type="term" value="C:plasma membrane"/>
    <property type="evidence" value="ECO:0007669"/>
    <property type="project" value="UniProtKB-SubCell"/>
</dbReference>
<feature type="domain" description="AAA" evidence="19">
    <location>
        <begin position="587"/>
        <end position="699"/>
    </location>
</feature>
<dbReference type="GO" id="GO:0005524">
    <property type="term" value="F:ATP binding"/>
    <property type="evidence" value="ECO:0007669"/>
    <property type="project" value="UniProtKB-KW"/>
</dbReference>
<name>A0A2T7BGM6_9BACT</name>
<dbReference type="AlphaFoldDB" id="A0A2T7BGM6"/>
<evidence type="ECO:0000256" key="5">
    <source>
        <dbReference type="ARBA" id="ARBA00022475"/>
    </source>
</evidence>
<evidence type="ECO:0000256" key="12">
    <source>
        <dbReference type="ARBA" id="ARBA00022989"/>
    </source>
</evidence>
<evidence type="ECO:0000256" key="3">
    <source>
        <dbReference type="ARBA" id="ARBA00008883"/>
    </source>
</evidence>
<keyword evidence="10" id="KW-0418">Kinase</keyword>
<keyword evidence="6" id="KW-0997">Cell inner membrane</keyword>
<accession>A0A2T7BGM6</accession>
<evidence type="ECO:0000256" key="14">
    <source>
        <dbReference type="ARBA" id="ARBA00023137"/>
    </source>
</evidence>
<comment type="similarity">
    <text evidence="2">Belongs to the CpsD/CapB family.</text>
</comment>
<evidence type="ECO:0000256" key="4">
    <source>
        <dbReference type="ARBA" id="ARBA00011903"/>
    </source>
</evidence>
<evidence type="ECO:0000256" key="16">
    <source>
        <dbReference type="SAM" id="Coils"/>
    </source>
</evidence>
<evidence type="ECO:0000256" key="10">
    <source>
        <dbReference type="ARBA" id="ARBA00022777"/>
    </source>
</evidence>
<dbReference type="Pfam" id="PF02706">
    <property type="entry name" value="Wzz"/>
    <property type="match status" value="1"/>
</dbReference>
<evidence type="ECO:0000256" key="15">
    <source>
        <dbReference type="ARBA" id="ARBA00051245"/>
    </source>
</evidence>
<comment type="similarity">
    <text evidence="3">Belongs to the etk/wzc family.</text>
</comment>
<feature type="domain" description="Polysaccharide chain length determinant N-terminal" evidence="18">
    <location>
        <begin position="19"/>
        <end position="108"/>
    </location>
</feature>
<feature type="transmembrane region" description="Helical" evidence="17">
    <location>
        <begin position="29"/>
        <end position="50"/>
    </location>
</feature>
<evidence type="ECO:0000259" key="20">
    <source>
        <dbReference type="Pfam" id="PF13807"/>
    </source>
</evidence>
<dbReference type="OrthoDB" id="9794577at2"/>
<protein>
    <recommendedName>
        <fullName evidence="4">non-specific protein-tyrosine kinase</fullName>
        <ecNumber evidence="4">2.7.10.2</ecNumber>
    </recommendedName>
</protein>
<dbReference type="Pfam" id="PF13807">
    <property type="entry name" value="GNVR"/>
    <property type="match status" value="1"/>
</dbReference>
<dbReference type="CDD" id="cd05387">
    <property type="entry name" value="BY-kinase"/>
    <property type="match status" value="1"/>
</dbReference>
<keyword evidence="14" id="KW-0829">Tyrosine-protein kinase</keyword>
<keyword evidence="7" id="KW-0808">Transferase</keyword>
<evidence type="ECO:0000256" key="17">
    <source>
        <dbReference type="SAM" id="Phobius"/>
    </source>
</evidence>
<dbReference type="PANTHER" id="PTHR32309">
    <property type="entry name" value="TYROSINE-PROTEIN KINASE"/>
    <property type="match status" value="1"/>
</dbReference>
<dbReference type="NCBIfam" id="TIGR01007">
    <property type="entry name" value="eps_fam"/>
    <property type="match status" value="1"/>
</dbReference>
<keyword evidence="22" id="KW-1185">Reference proteome</keyword>
<reference evidence="21 22" key="1">
    <citation type="submission" date="2018-04" db="EMBL/GenBank/DDBJ databases">
        <title>Chitinophaga fuyangensis sp. nov., isolated from soil in a chemical factory.</title>
        <authorList>
            <person name="Chen K."/>
        </authorList>
    </citation>
    <scope>NUCLEOTIDE SEQUENCE [LARGE SCALE GENOMIC DNA]</scope>
    <source>
        <strain evidence="21 22">LY-1</strain>
    </source>
</reference>
<dbReference type="InterPro" id="IPR003856">
    <property type="entry name" value="LPS_length_determ_N"/>
</dbReference>
<feature type="coiled-coil region" evidence="16">
    <location>
        <begin position="271"/>
        <end position="328"/>
    </location>
</feature>
<organism evidence="21 22">
    <name type="scientific">Chitinophaga parva</name>
    <dbReference type="NCBI Taxonomy" id="2169414"/>
    <lineage>
        <taxon>Bacteria</taxon>
        <taxon>Pseudomonadati</taxon>
        <taxon>Bacteroidota</taxon>
        <taxon>Chitinophagia</taxon>
        <taxon>Chitinophagales</taxon>
        <taxon>Chitinophagaceae</taxon>
        <taxon>Chitinophaga</taxon>
    </lineage>
</organism>
<dbReference type="SUPFAM" id="SSF52540">
    <property type="entry name" value="P-loop containing nucleoside triphosphate hydrolases"/>
    <property type="match status" value="1"/>
</dbReference>
<evidence type="ECO:0000259" key="19">
    <source>
        <dbReference type="Pfam" id="PF13614"/>
    </source>
</evidence>
<dbReference type="InterPro" id="IPR032807">
    <property type="entry name" value="GNVR"/>
</dbReference>
<evidence type="ECO:0000256" key="8">
    <source>
        <dbReference type="ARBA" id="ARBA00022692"/>
    </source>
</evidence>
<dbReference type="InterPro" id="IPR005702">
    <property type="entry name" value="Wzc-like_C"/>
</dbReference>
<dbReference type="EMBL" id="QCYK01000002">
    <property type="protein sequence ID" value="PUZ25442.1"/>
    <property type="molecule type" value="Genomic_DNA"/>
</dbReference>
<dbReference type="InterPro" id="IPR025669">
    <property type="entry name" value="AAA_dom"/>
</dbReference>
<evidence type="ECO:0000259" key="18">
    <source>
        <dbReference type="Pfam" id="PF02706"/>
    </source>
</evidence>
<comment type="subcellular location">
    <subcellularLocation>
        <location evidence="1">Cell inner membrane</location>
        <topology evidence="1">Multi-pass membrane protein</topology>
    </subcellularLocation>
</comment>
<comment type="caution">
    <text evidence="21">The sequence shown here is derived from an EMBL/GenBank/DDBJ whole genome shotgun (WGS) entry which is preliminary data.</text>
</comment>
<proteinExistence type="inferred from homology"/>
<evidence type="ECO:0000256" key="11">
    <source>
        <dbReference type="ARBA" id="ARBA00022840"/>
    </source>
</evidence>
<evidence type="ECO:0000256" key="9">
    <source>
        <dbReference type="ARBA" id="ARBA00022741"/>
    </source>
</evidence>
<evidence type="ECO:0000256" key="13">
    <source>
        <dbReference type="ARBA" id="ARBA00023136"/>
    </source>
</evidence>
<feature type="domain" description="Tyrosine-protein kinase G-rich" evidence="20">
    <location>
        <begin position="437"/>
        <end position="514"/>
    </location>
</feature>
<keyword evidence="11" id="KW-0067">ATP-binding</keyword>